<name>A0ABR2L7Y8_9EUKA</name>
<dbReference type="Proteomes" id="UP001470230">
    <property type="component" value="Unassembled WGS sequence"/>
</dbReference>
<keyword evidence="2" id="KW-1133">Transmembrane helix</keyword>
<organism evidence="3 4">
    <name type="scientific">Tritrichomonas musculus</name>
    <dbReference type="NCBI Taxonomy" id="1915356"/>
    <lineage>
        <taxon>Eukaryota</taxon>
        <taxon>Metamonada</taxon>
        <taxon>Parabasalia</taxon>
        <taxon>Tritrichomonadida</taxon>
        <taxon>Tritrichomonadidae</taxon>
        <taxon>Tritrichomonas</taxon>
    </lineage>
</organism>
<evidence type="ECO:0000313" key="4">
    <source>
        <dbReference type="Proteomes" id="UP001470230"/>
    </source>
</evidence>
<reference evidence="3 4" key="1">
    <citation type="submission" date="2024-04" db="EMBL/GenBank/DDBJ databases">
        <title>Tritrichomonas musculus Genome.</title>
        <authorList>
            <person name="Alves-Ferreira E."/>
            <person name="Grigg M."/>
            <person name="Lorenzi H."/>
            <person name="Galac M."/>
        </authorList>
    </citation>
    <scope>NUCLEOTIDE SEQUENCE [LARGE SCALE GENOMIC DNA]</scope>
    <source>
        <strain evidence="3 4">EAF2021</strain>
    </source>
</reference>
<dbReference type="EMBL" id="JAPFFF010000001">
    <property type="protein sequence ID" value="KAK8899453.1"/>
    <property type="molecule type" value="Genomic_DNA"/>
</dbReference>
<evidence type="ECO:0008006" key="5">
    <source>
        <dbReference type="Google" id="ProtNLM"/>
    </source>
</evidence>
<sequence length="1764" mass="202885">MESFVLDFINSTDPQRSHNDISNALSLLRVKINPELCRNSSSADRIKFFISIFDHLLFCCESDSSSVRISSFTASTSFLSKMVRSYPIEIQKAFSTFATKLVSPRKGSMLIVFMFSYIATFISGLYFDDFFHSVPFYHHIVNCESSIEDFSHIIQNFPNQMSLENYVTILVSFILQYQKTHNSKLLIPIQKIVEKCVLIDENSNVALDEVYKSNEITLIAFIFTTVNVNCDNFDLHDLALNALRKLKTANLSERDDCLLFLSIKSKSFQVKCQLVNSDNNENDVLRVSIDEEFTDLKINEYSNLPYFYSLFLPNSLLLPDRNKDSHSIIAAKFNTIGRILSDKNKIIDVEEYIKLFCNYIINDCDPIQQYQKYKQQNQNSQTDLLNNEYQNEQAEQNDQDGQNIVIIPNYKKNLPYDEDVSSALKSFAVSLPCLITNAKNHLLVHILKSIFRTKITSWMHGLDILKVIESLKNALLDYIPLTDRLSLLLEFSMNLSEKLSSQAIKLIVEMTSQNYSTYSSHFMVISNFDHVTMHVAKSIDFFSSQSLIINLRILAEIIKENSEQNRNHLEWVASILSTIYQDYITDLHTLSEIFNFLQFFPNASPAITIQLNQNIISMNEKLIDISFSILIYSLFHMKGCDYMNKVSNEYSFYSGLVEKYLNSKSIDIVSDHPFDFKLNFPLISNAFAFYISQCSTEITSSSRKKTLLFLIEVFFEYFPSESTACLFKIDEILQLSITTTEFPQFLDTSISSTFYSTPSYSIVLNSPLLATYSSVAHSLVVYLFSKLNIVNDPHVFAVWAKNFPKNESLVKYAIYFLEHSSHINGSVLCANDFDTFSYFLHCFGIKYEDVISSSLIKIDSSISADYILLALSHSDFILKYNKEINMNSAAFRENFDNMEDKFKMEYIKKYIIFENLEKRKFFSKSEKKDENKNAFHVVITKSLIDYGIEHLNGWEKMAFLLKCQEKLSKQQKGPKIEFEFKDIPAKDRAFNTFFKMNIKDRIQSILQFYIYLNEPDWIEHILRLSVIKGQTLDFYDKDMSNAISSSSEALIIISKFIKKRNKILKRQKQTNNVKIPMKVKPPFNANLYINYLYSKEFVRKREILQVYQFINLIDSESSIIFDFYRKFHSTHVKSNLALLSGFVSHIRTIQKKSPENKKLALDSDFVDFFFKSIQKDANEENIGYASIAAYLVTSTYLSIIKYDSENNSKSCFSEENMLAIRHLFGMCGLNSVELSTLYSTMIAVIFESNGIKKKNGDEIELSSITETSSSIKENENISTFSNDQIIDDIDNNINDTDNSAINGNVNNDNSNTNDDNDNANNNDSNNMNNNNDSNTNNDDNNSTISNEKDSINNNENINDNNNTRDNKNENDKNDDKNENKNDKNDDKNDNNNNGDGDNKKNLDSSKQTNSVVVNDLNEALNHFIHGEMPSQMQAAIRILSRAISSMRERSIEIIEPVLEDLITRTIQFCSPSLSANSVSIYTFANSSSNNLSSSDFLTSNVDVVLKFSRCGHCPFIALNVSKLLRTILQSRAFLKLYPIIASNSIRLCEISYKFANNLIGILIKRLHQTEQLYSVYCKICTALLDSKSTILSGKSNNNYLSIDDLYFFIDCFAGQVKKIEDEQKRESYLLNYVYSFIQNFKGYDNWALFDVYLAWLDFIEKNLEIDDIDHIYEILLKIITEQFIPNSPRFFPIFAVFAMKAIKYLSIQSDDQHVIEKKKKIFEKAIDNAVSLTQNDAHIYALKSLKEGDDLKEALDIAQLEIDD</sequence>
<feature type="region of interest" description="Disordered" evidence="1">
    <location>
        <begin position="1297"/>
        <end position="1407"/>
    </location>
</feature>
<keyword evidence="4" id="KW-1185">Reference proteome</keyword>
<comment type="caution">
    <text evidence="3">The sequence shown here is derived from an EMBL/GenBank/DDBJ whole genome shotgun (WGS) entry which is preliminary data.</text>
</comment>
<gene>
    <name evidence="3" type="ORF">M9Y10_001769</name>
</gene>
<feature type="transmembrane region" description="Helical" evidence="2">
    <location>
        <begin position="109"/>
        <end position="127"/>
    </location>
</feature>
<evidence type="ECO:0000256" key="1">
    <source>
        <dbReference type="SAM" id="MobiDB-lite"/>
    </source>
</evidence>
<evidence type="ECO:0000256" key="2">
    <source>
        <dbReference type="SAM" id="Phobius"/>
    </source>
</evidence>
<proteinExistence type="predicted"/>
<feature type="compositionally biased region" description="Low complexity" evidence="1">
    <location>
        <begin position="1297"/>
        <end position="1361"/>
    </location>
</feature>
<dbReference type="InterPro" id="IPR053110">
    <property type="entry name" value="Ribosomal_L1-TF"/>
</dbReference>
<evidence type="ECO:0000313" key="3">
    <source>
        <dbReference type="EMBL" id="KAK8899453.1"/>
    </source>
</evidence>
<dbReference type="PANTHER" id="PTHR48162:SF1">
    <property type="entry name" value="RIBOSOMAL L1 DOMAIN-CONTAINING PROTEIN CG13096"/>
    <property type="match status" value="1"/>
</dbReference>
<keyword evidence="2" id="KW-0812">Transmembrane</keyword>
<keyword evidence="2" id="KW-0472">Membrane</keyword>
<protein>
    <recommendedName>
        <fullName evidence="5">Non-specific serine/threonine protein kinase</fullName>
    </recommendedName>
</protein>
<accession>A0ABR2L7Y8</accession>
<dbReference type="PANTHER" id="PTHR48162">
    <property type="entry name" value="YALI0A06930P"/>
    <property type="match status" value="1"/>
</dbReference>
<feature type="compositionally biased region" description="Basic and acidic residues" evidence="1">
    <location>
        <begin position="1362"/>
        <end position="1389"/>
    </location>
</feature>